<accession>A0ABQ9E2W9</accession>
<reference evidence="2 3" key="1">
    <citation type="submission" date="2022-12" db="EMBL/GenBank/DDBJ databases">
        <title>Chromosome-level genome of Tegillarca granosa.</title>
        <authorList>
            <person name="Kim J."/>
        </authorList>
    </citation>
    <scope>NUCLEOTIDE SEQUENCE [LARGE SCALE GENOMIC DNA]</scope>
    <source>
        <strain evidence="2">Teg-2019</strain>
        <tissue evidence="2">Adductor muscle</tissue>
    </source>
</reference>
<sequence>MGHGEDHCEYVGADSVSSVNVDKSFGYPGPIDVYMRHNWGDTPSVGRLSPINMVPSWYLS</sequence>
<comment type="caution">
    <text evidence="2">The sequence shown here is derived from an EMBL/GenBank/DDBJ whole genome shotgun (WGS) entry which is preliminary data.</text>
</comment>
<dbReference type="Proteomes" id="UP001217089">
    <property type="component" value="Unassembled WGS sequence"/>
</dbReference>
<keyword evidence="3" id="KW-1185">Reference proteome</keyword>
<feature type="domain" description="Target of Nesh-SH3/FNDC1 C-terminal" evidence="1">
    <location>
        <begin position="2"/>
        <end position="58"/>
    </location>
</feature>
<protein>
    <recommendedName>
        <fullName evidence="1">Target of Nesh-SH3/FNDC1 C-terminal domain-containing protein</fullName>
    </recommendedName>
</protein>
<proteinExistence type="predicted"/>
<dbReference type="EMBL" id="JARBDR010000921">
    <property type="protein sequence ID" value="KAJ8299796.1"/>
    <property type="molecule type" value="Genomic_DNA"/>
</dbReference>
<dbReference type="Pfam" id="PF21731">
    <property type="entry name" value="TARSH_C"/>
    <property type="match status" value="1"/>
</dbReference>
<organism evidence="2 3">
    <name type="scientific">Tegillarca granosa</name>
    <name type="common">Malaysian cockle</name>
    <name type="synonym">Anadara granosa</name>
    <dbReference type="NCBI Taxonomy" id="220873"/>
    <lineage>
        <taxon>Eukaryota</taxon>
        <taxon>Metazoa</taxon>
        <taxon>Spiralia</taxon>
        <taxon>Lophotrochozoa</taxon>
        <taxon>Mollusca</taxon>
        <taxon>Bivalvia</taxon>
        <taxon>Autobranchia</taxon>
        <taxon>Pteriomorphia</taxon>
        <taxon>Arcoida</taxon>
        <taxon>Arcoidea</taxon>
        <taxon>Arcidae</taxon>
        <taxon>Tegillarca</taxon>
    </lineage>
</organism>
<evidence type="ECO:0000259" key="1">
    <source>
        <dbReference type="Pfam" id="PF21731"/>
    </source>
</evidence>
<name>A0ABQ9E2W9_TEGGR</name>
<evidence type="ECO:0000313" key="2">
    <source>
        <dbReference type="EMBL" id="KAJ8299796.1"/>
    </source>
</evidence>
<evidence type="ECO:0000313" key="3">
    <source>
        <dbReference type="Proteomes" id="UP001217089"/>
    </source>
</evidence>
<dbReference type="InterPro" id="IPR049109">
    <property type="entry name" value="TARSH/FNDC1_C"/>
</dbReference>
<gene>
    <name evidence="2" type="ORF">KUTeg_023856</name>
</gene>